<dbReference type="InParanoid" id="A0A0C3BX26"/>
<dbReference type="OrthoDB" id="5422293at2759"/>
<protein>
    <submittedName>
        <fullName evidence="1">Uncharacterized protein</fullName>
    </submittedName>
</protein>
<keyword evidence="2" id="KW-1185">Reference proteome</keyword>
<dbReference type="Proteomes" id="UP000054166">
    <property type="component" value="Unassembled WGS sequence"/>
</dbReference>
<sequence length="169" mass="19283">MDDADIPDTRYIWPFRARDTSLRCLYRIYEWASIGRPLQVGYETQYFWDQTSWKVEDIPDPNDPDPVRYAVLAGFAEAMAICFNERIDLGLLKMGSDAVSNPHSRELMRSLSREQFIPFTKQHHEKAPSWTAGVRGPAERFVFQPGVCSAEIFTRGNIEVCGGGNMDSI</sequence>
<name>A0A0C3BX26_PILCF</name>
<dbReference type="EMBL" id="KN832996">
    <property type="protein sequence ID" value="KIM81972.1"/>
    <property type="molecule type" value="Genomic_DNA"/>
</dbReference>
<dbReference type="AlphaFoldDB" id="A0A0C3BX26"/>
<dbReference type="HOGENOM" id="CLU_082473_2_1_1"/>
<gene>
    <name evidence="1" type="ORF">PILCRDRAFT_820857</name>
</gene>
<evidence type="ECO:0000313" key="2">
    <source>
        <dbReference type="Proteomes" id="UP000054166"/>
    </source>
</evidence>
<proteinExistence type="predicted"/>
<reference evidence="1 2" key="1">
    <citation type="submission" date="2014-04" db="EMBL/GenBank/DDBJ databases">
        <authorList>
            <consortium name="DOE Joint Genome Institute"/>
            <person name="Kuo A."/>
            <person name="Tarkka M."/>
            <person name="Buscot F."/>
            <person name="Kohler A."/>
            <person name="Nagy L.G."/>
            <person name="Floudas D."/>
            <person name="Copeland A."/>
            <person name="Barry K.W."/>
            <person name="Cichocki N."/>
            <person name="Veneault-Fourrey C."/>
            <person name="LaButti K."/>
            <person name="Lindquist E.A."/>
            <person name="Lipzen A."/>
            <person name="Lundell T."/>
            <person name="Morin E."/>
            <person name="Murat C."/>
            <person name="Sun H."/>
            <person name="Tunlid A."/>
            <person name="Henrissat B."/>
            <person name="Grigoriev I.V."/>
            <person name="Hibbett D.S."/>
            <person name="Martin F."/>
            <person name="Nordberg H.P."/>
            <person name="Cantor M.N."/>
            <person name="Hua S.X."/>
        </authorList>
    </citation>
    <scope>NUCLEOTIDE SEQUENCE [LARGE SCALE GENOMIC DNA]</scope>
    <source>
        <strain evidence="1 2">F 1598</strain>
    </source>
</reference>
<organism evidence="1 2">
    <name type="scientific">Piloderma croceum (strain F 1598)</name>
    <dbReference type="NCBI Taxonomy" id="765440"/>
    <lineage>
        <taxon>Eukaryota</taxon>
        <taxon>Fungi</taxon>
        <taxon>Dikarya</taxon>
        <taxon>Basidiomycota</taxon>
        <taxon>Agaricomycotina</taxon>
        <taxon>Agaricomycetes</taxon>
        <taxon>Agaricomycetidae</taxon>
        <taxon>Atheliales</taxon>
        <taxon>Atheliaceae</taxon>
        <taxon>Piloderma</taxon>
    </lineage>
</organism>
<reference evidence="2" key="2">
    <citation type="submission" date="2015-01" db="EMBL/GenBank/DDBJ databases">
        <title>Evolutionary Origins and Diversification of the Mycorrhizal Mutualists.</title>
        <authorList>
            <consortium name="DOE Joint Genome Institute"/>
            <consortium name="Mycorrhizal Genomics Consortium"/>
            <person name="Kohler A."/>
            <person name="Kuo A."/>
            <person name="Nagy L.G."/>
            <person name="Floudas D."/>
            <person name="Copeland A."/>
            <person name="Barry K.W."/>
            <person name="Cichocki N."/>
            <person name="Veneault-Fourrey C."/>
            <person name="LaButti K."/>
            <person name="Lindquist E.A."/>
            <person name="Lipzen A."/>
            <person name="Lundell T."/>
            <person name="Morin E."/>
            <person name="Murat C."/>
            <person name="Riley R."/>
            <person name="Ohm R."/>
            <person name="Sun H."/>
            <person name="Tunlid A."/>
            <person name="Henrissat B."/>
            <person name="Grigoriev I.V."/>
            <person name="Hibbett D.S."/>
            <person name="Martin F."/>
        </authorList>
    </citation>
    <scope>NUCLEOTIDE SEQUENCE [LARGE SCALE GENOMIC DNA]</scope>
    <source>
        <strain evidence="2">F 1598</strain>
    </source>
</reference>
<evidence type="ECO:0000313" key="1">
    <source>
        <dbReference type="EMBL" id="KIM81972.1"/>
    </source>
</evidence>
<accession>A0A0C3BX26</accession>